<dbReference type="RefSeq" id="WP_346103032.1">
    <property type="nucleotide sequence ID" value="NZ_BAAAMU010000009.1"/>
</dbReference>
<organism evidence="3 4">
    <name type="scientific">Nonomuraea maheshkhaliensis</name>
    <dbReference type="NCBI Taxonomy" id="419590"/>
    <lineage>
        <taxon>Bacteria</taxon>
        <taxon>Bacillati</taxon>
        <taxon>Actinomycetota</taxon>
        <taxon>Actinomycetes</taxon>
        <taxon>Streptosporangiales</taxon>
        <taxon>Streptosporangiaceae</taxon>
        <taxon>Nonomuraea</taxon>
    </lineage>
</organism>
<reference evidence="4" key="1">
    <citation type="journal article" date="2019" name="Int. J. Syst. Evol. Microbiol.">
        <title>The Global Catalogue of Microorganisms (GCM) 10K type strain sequencing project: providing services to taxonomists for standard genome sequencing and annotation.</title>
        <authorList>
            <consortium name="The Broad Institute Genomics Platform"/>
            <consortium name="The Broad Institute Genome Sequencing Center for Infectious Disease"/>
            <person name="Wu L."/>
            <person name="Ma J."/>
        </authorList>
    </citation>
    <scope>NUCLEOTIDE SEQUENCE [LARGE SCALE GENOMIC DNA]</scope>
    <source>
        <strain evidence="4">JCM 13929</strain>
    </source>
</reference>
<name>A0ABP4QT61_9ACTN</name>
<evidence type="ECO:0000256" key="1">
    <source>
        <dbReference type="SAM" id="MobiDB-lite"/>
    </source>
</evidence>
<protein>
    <recommendedName>
        <fullName evidence="2">DUF4240 domain-containing protein</fullName>
    </recommendedName>
</protein>
<feature type="compositionally biased region" description="Polar residues" evidence="1">
    <location>
        <begin position="177"/>
        <end position="191"/>
    </location>
</feature>
<feature type="region of interest" description="Disordered" evidence="1">
    <location>
        <begin position="163"/>
        <end position="200"/>
    </location>
</feature>
<feature type="domain" description="DUF4240" evidence="2">
    <location>
        <begin position="1"/>
        <end position="138"/>
    </location>
</feature>
<sequence>MTLEDFWTLIHQSAAESSGQDQRTEWLTAHLARLPVTEIIEFELHLTAQRKRVDTRHMWGAAWNIFQGWCSDDSFWYFQPWLVGLGHDTFERVAAHPDALAETREVRRLAGRPRSQWADDEWPEWESMNYIALDAYDRATGEEEGLEDALEARGLYRICDAPRTNAGTTTTSNNAAQGSLDSQNCWASTTPPLDRSDSTS</sequence>
<evidence type="ECO:0000313" key="4">
    <source>
        <dbReference type="Proteomes" id="UP001500064"/>
    </source>
</evidence>
<evidence type="ECO:0000259" key="2">
    <source>
        <dbReference type="Pfam" id="PF14024"/>
    </source>
</evidence>
<dbReference type="Proteomes" id="UP001500064">
    <property type="component" value="Unassembled WGS sequence"/>
</dbReference>
<comment type="caution">
    <text evidence="3">The sequence shown here is derived from an EMBL/GenBank/DDBJ whole genome shotgun (WGS) entry which is preliminary data.</text>
</comment>
<dbReference type="EMBL" id="BAAAMU010000009">
    <property type="protein sequence ID" value="GAA1621806.1"/>
    <property type="molecule type" value="Genomic_DNA"/>
</dbReference>
<evidence type="ECO:0000313" key="3">
    <source>
        <dbReference type="EMBL" id="GAA1621806.1"/>
    </source>
</evidence>
<keyword evidence="4" id="KW-1185">Reference proteome</keyword>
<accession>A0ABP4QT61</accession>
<dbReference type="Pfam" id="PF14024">
    <property type="entry name" value="DUF4240"/>
    <property type="match status" value="1"/>
</dbReference>
<gene>
    <name evidence="3" type="ORF">GCM10009733_018020</name>
</gene>
<proteinExistence type="predicted"/>
<dbReference type="InterPro" id="IPR025334">
    <property type="entry name" value="DUF4240"/>
</dbReference>
<feature type="compositionally biased region" description="Low complexity" evidence="1">
    <location>
        <begin position="164"/>
        <end position="176"/>
    </location>
</feature>